<dbReference type="GO" id="GO:0003677">
    <property type="term" value="F:DNA binding"/>
    <property type="evidence" value="ECO:0007669"/>
    <property type="project" value="TreeGrafter"/>
</dbReference>
<dbReference type="EMBL" id="FWEW01000801">
    <property type="protein sequence ID" value="SLM35744.1"/>
    <property type="molecule type" value="Genomic_DNA"/>
</dbReference>
<comment type="similarity">
    <text evidence="1">Belongs to the MIT1/WOR1 family.</text>
</comment>
<dbReference type="Pfam" id="PF09729">
    <property type="entry name" value="Gti1_Pac2"/>
    <property type="match status" value="1"/>
</dbReference>
<feature type="compositionally biased region" description="Basic residues" evidence="2">
    <location>
        <begin position="101"/>
        <end position="110"/>
    </location>
</feature>
<feature type="compositionally biased region" description="Polar residues" evidence="2">
    <location>
        <begin position="118"/>
        <end position="145"/>
    </location>
</feature>
<keyword evidence="4" id="KW-1185">Reference proteome</keyword>
<sequence>MSTASSGSLQPTYIGHVASTKDALVLFEACLSGTLSHVPRRPHDRERAQLIKSGCVFIYEENASGIKRWTDGVPWSPSRILGNFLVYRELLKPFPPGEKKRATKRNKRPSKPGEPYPTRTSAEPVSGNGSAAFSPTSPTTPNMRSDGSMDRESERALIGSLIDSYGFKEGGLVKKTMSVSVNGVHHHLVSYYKVDEVLNGILQVPLKDPLVMGLQPRQELVTRQNFRAPLDDIDDGIQDQMDGSHNPYGYENNGYEPQRHPLLNNPGQHPHQVAPAQLGYYPGIPAYSSAPLLQPAIASYAPVQAPHNSYYSHQHNPASHVVPKTDDYNYGSAPYATRYESLNVPVSSTAERGPPQPQQIPPSTYRQLPLQQPIQARPASITEPARAVQENKAPGGASYVRSGGYYAQAANTQPQGSDHAHASPAYNGHAWGMTAPQPGPPRPEGSAYTADGQYWTSMQNPMNGRQAPYPGGATHN</sequence>
<proteinExistence type="inferred from homology"/>
<dbReference type="InterPro" id="IPR018608">
    <property type="entry name" value="Gti1/Pac2"/>
</dbReference>
<evidence type="ECO:0000313" key="3">
    <source>
        <dbReference type="EMBL" id="SLM35744.1"/>
    </source>
</evidence>
<evidence type="ECO:0000313" key="4">
    <source>
        <dbReference type="Proteomes" id="UP000192927"/>
    </source>
</evidence>
<evidence type="ECO:0000256" key="2">
    <source>
        <dbReference type="SAM" id="MobiDB-lite"/>
    </source>
</evidence>
<dbReference type="AlphaFoldDB" id="A0A1W5CXZ8"/>
<accession>A0A1W5CXZ8</accession>
<dbReference type="Proteomes" id="UP000192927">
    <property type="component" value="Unassembled WGS sequence"/>
</dbReference>
<protein>
    <submittedName>
        <fullName evidence="3">Gluconate transport inducer 1/Pac2</fullName>
    </submittedName>
</protein>
<name>A0A1W5CXZ8_9LECA</name>
<feature type="region of interest" description="Disordered" evidence="2">
    <location>
        <begin position="96"/>
        <end position="152"/>
    </location>
</feature>
<dbReference type="PANTHER" id="PTHR28027">
    <property type="entry name" value="TRANSCRIPTIONAL REGULATOR MIT1"/>
    <property type="match status" value="1"/>
</dbReference>
<organism evidence="3 4">
    <name type="scientific">Lasallia pustulata</name>
    <dbReference type="NCBI Taxonomy" id="136370"/>
    <lineage>
        <taxon>Eukaryota</taxon>
        <taxon>Fungi</taxon>
        <taxon>Dikarya</taxon>
        <taxon>Ascomycota</taxon>
        <taxon>Pezizomycotina</taxon>
        <taxon>Lecanoromycetes</taxon>
        <taxon>OSLEUM clade</taxon>
        <taxon>Umbilicariomycetidae</taxon>
        <taxon>Umbilicariales</taxon>
        <taxon>Umbilicariaceae</taxon>
        <taxon>Lasallia</taxon>
    </lineage>
</organism>
<evidence type="ECO:0000256" key="1">
    <source>
        <dbReference type="ARBA" id="ARBA00008359"/>
    </source>
</evidence>
<dbReference type="PANTHER" id="PTHR28027:SF2">
    <property type="entry name" value="TRANSCRIPTIONAL REGULATOR MIT1"/>
    <property type="match status" value="1"/>
</dbReference>
<feature type="region of interest" description="Disordered" evidence="2">
    <location>
        <begin position="409"/>
        <end position="476"/>
    </location>
</feature>
<reference evidence="4" key="1">
    <citation type="submission" date="2017-03" db="EMBL/GenBank/DDBJ databases">
        <authorList>
            <person name="Sharma R."/>
            <person name="Thines M."/>
        </authorList>
    </citation>
    <scope>NUCLEOTIDE SEQUENCE [LARGE SCALE GENOMIC DNA]</scope>
</reference>
<feature type="compositionally biased region" description="Polar residues" evidence="2">
    <location>
        <begin position="454"/>
        <end position="463"/>
    </location>
</feature>